<dbReference type="Proteomes" id="UP001500393">
    <property type="component" value="Unassembled WGS sequence"/>
</dbReference>
<comment type="similarity">
    <text evidence="1">Belongs to the short-chain dehydrogenases/reductases (SDR) family.</text>
</comment>
<dbReference type="InterPro" id="IPR036291">
    <property type="entry name" value="NAD(P)-bd_dom_sf"/>
</dbReference>
<dbReference type="Gene3D" id="3.40.50.720">
    <property type="entry name" value="NAD(P)-binding Rossmann-like Domain"/>
    <property type="match status" value="1"/>
</dbReference>
<accession>A0ABN2C2C7</accession>
<dbReference type="PRINTS" id="PR00081">
    <property type="entry name" value="GDHRDH"/>
</dbReference>
<evidence type="ECO:0000313" key="2">
    <source>
        <dbReference type="EMBL" id="GAA1551382.1"/>
    </source>
</evidence>
<evidence type="ECO:0000256" key="1">
    <source>
        <dbReference type="ARBA" id="ARBA00006484"/>
    </source>
</evidence>
<dbReference type="EMBL" id="BAAAOS010000001">
    <property type="protein sequence ID" value="GAA1551382.1"/>
    <property type="molecule type" value="Genomic_DNA"/>
</dbReference>
<dbReference type="InterPro" id="IPR002347">
    <property type="entry name" value="SDR_fam"/>
</dbReference>
<dbReference type="PROSITE" id="PS00061">
    <property type="entry name" value="ADH_SHORT"/>
    <property type="match status" value="1"/>
</dbReference>
<comment type="caution">
    <text evidence="2">The sequence shown here is derived from an EMBL/GenBank/DDBJ whole genome shotgun (WGS) entry which is preliminary data.</text>
</comment>
<dbReference type="SUPFAM" id="SSF51735">
    <property type="entry name" value="NAD(P)-binding Rossmann-fold domains"/>
    <property type="match status" value="1"/>
</dbReference>
<name>A0ABN2C2C7_9ACTN</name>
<proteinExistence type="inferred from homology"/>
<organism evidence="2 3">
    <name type="scientific">Kribbella sancticallisti</name>
    <dbReference type="NCBI Taxonomy" id="460087"/>
    <lineage>
        <taxon>Bacteria</taxon>
        <taxon>Bacillati</taxon>
        <taxon>Actinomycetota</taxon>
        <taxon>Actinomycetes</taxon>
        <taxon>Propionibacteriales</taxon>
        <taxon>Kribbellaceae</taxon>
        <taxon>Kribbella</taxon>
    </lineage>
</organism>
<reference evidence="2 3" key="1">
    <citation type="journal article" date="2019" name="Int. J. Syst. Evol. Microbiol.">
        <title>The Global Catalogue of Microorganisms (GCM) 10K type strain sequencing project: providing services to taxonomists for standard genome sequencing and annotation.</title>
        <authorList>
            <consortium name="The Broad Institute Genomics Platform"/>
            <consortium name="The Broad Institute Genome Sequencing Center for Infectious Disease"/>
            <person name="Wu L."/>
            <person name="Ma J."/>
        </authorList>
    </citation>
    <scope>NUCLEOTIDE SEQUENCE [LARGE SCALE GENOMIC DNA]</scope>
    <source>
        <strain evidence="2 3">JCM 14969</strain>
    </source>
</reference>
<keyword evidence="3" id="KW-1185">Reference proteome</keyword>
<dbReference type="PANTHER" id="PTHR42760:SF40">
    <property type="entry name" value="3-OXOACYL-[ACYL-CARRIER-PROTEIN] REDUCTASE, CHLOROPLASTIC"/>
    <property type="match status" value="1"/>
</dbReference>
<dbReference type="PRINTS" id="PR00080">
    <property type="entry name" value="SDRFAMILY"/>
</dbReference>
<dbReference type="InterPro" id="IPR020904">
    <property type="entry name" value="Sc_DH/Rdtase_CS"/>
</dbReference>
<dbReference type="Pfam" id="PF13561">
    <property type="entry name" value="adh_short_C2"/>
    <property type="match status" value="1"/>
</dbReference>
<dbReference type="PANTHER" id="PTHR42760">
    <property type="entry name" value="SHORT-CHAIN DEHYDROGENASES/REDUCTASES FAMILY MEMBER"/>
    <property type="match status" value="1"/>
</dbReference>
<sequence>MAAIRLPGSVCPEALPPTTLTGMARTALVVGGTSGIGAATALRLAADGATVIAAGLNSPGASPELQQAVALHELDLRDPQQLEDLIAAQPRLDVLVNAAGIIRRGEEHQPSVFAEVLAINLTGAMRAAEAAHDLLAETKGCIVNVASMLSYFGGPLVPGYSASKGGIVQLTKSLAVAWAPDGIRVNAVAPGWIATDLTAALQADPAAADRILSRTPMARWGDPAEVAGAIAFLTGPDATFVTGAVLPVDGGYLSN</sequence>
<evidence type="ECO:0000313" key="3">
    <source>
        <dbReference type="Proteomes" id="UP001500393"/>
    </source>
</evidence>
<gene>
    <name evidence="2" type="ORF">GCM10009789_01390</name>
</gene>
<dbReference type="RefSeq" id="WP_344208574.1">
    <property type="nucleotide sequence ID" value="NZ_BAAAOS010000001.1"/>
</dbReference>
<protein>
    <submittedName>
        <fullName evidence="2">SDR family oxidoreductase</fullName>
    </submittedName>
</protein>